<dbReference type="EMBL" id="MTYH01000014">
    <property type="protein sequence ID" value="PNP46879.1"/>
    <property type="molecule type" value="Genomic_DNA"/>
</dbReference>
<feature type="compositionally biased region" description="Acidic residues" evidence="1">
    <location>
        <begin position="1"/>
        <end position="13"/>
    </location>
</feature>
<proteinExistence type="predicted"/>
<evidence type="ECO:0000256" key="1">
    <source>
        <dbReference type="SAM" id="MobiDB-lite"/>
    </source>
</evidence>
<organism evidence="2 3">
    <name type="scientific">Trichoderma gamsii</name>
    <dbReference type="NCBI Taxonomy" id="398673"/>
    <lineage>
        <taxon>Eukaryota</taxon>
        <taxon>Fungi</taxon>
        <taxon>Dikarya</taxon>
        <taxon>Ascomycota</taxon>
        <taxon>Pezizomycotina</taxon>
        <taxon>Sordariomycetes</taxon>
        <taxon>Hypocreomycetidae</taxon>
        <taxon>Hypocreales</taxon>
        <taxon>Hypocreaceae</taxon>
        <taxon>Trichoderma</taxon>
    </lineage>
</organism>
<dbReference type="AlphaFoldDB" id="A0A2K0TMX4"/>
<protein>
    <submittedName>
        <fullName evidence="2">Uncharacterized protein</fullName>
    </submittedName>
</protein>
<comment type="caution">
    <text evidence="2">The sequence shown here is derived from an EMBL/GenBank/DDBJ whole genome shotgun (WGS) entry which is preliminary data.</text>
</comment>
<gene>
    <name evidence="2" type="ORF">TGAMA5MH_01832</name>
</gene>
<accession>A0A2K0TMX4</accession>
<dbReference type="Proteomes" id="UP000236546">
    <property type="component" value="Unassembled WGS sequence"/>
</dbReference>
<evidence type="ECO:0000313" key="3">
    <source>
        <dbReference type="Proteomes" id="UP000236546"/>
    </source>
</evidence>
<name>A0A2K0TMX4_9HYPO</name>
<evidence type="ECO:0000313" key="2">
    <source>
        <dbReference type="EMBL" id="PNP46879.1"/>
    </source>
</evidence>
<sequence>MHCVDDDSDDADADDTRDPDPDPDPDSAAAVGSFLLAELDAGLEVPVLSVKMSQTMPIRPSIRNATAYLSDEVSILQEITLFGHKILATGRSNPIGSPCLRRIGSDHNSLSGKHTWLSSYM</sequence>
<reference evidence="2 3" key="1">
    <citation type="submission" date="2017-02" db="EMBL/GenBank/DDBJ databases">
        <title>Genomes of Trichoderma spp. with biocontrol activity.</title>
        <authorList>
            <person name="Gardiner D."/>
            <person name="Kazan K."/>
            <person name="Vos C."/>
            <person name="Harvey P."/>
        </authorList>
    </citation>
    <scope>NUCLEOTIDE SEQUENCE [LARGE SCALE GENOMIC DNA]</scope>
    <source>
        <strain evidence="2 3">A5MH</strain>
    </source>
</reference>
<feature type="region of interest" description="Disordered" evidence="1">
    <location>
        <begin position="1"/>
        <end position="29"/>
    </location>
</feature>